<dbReference type="Proteomes" id="UP001501057">
    <property type="component" value="Unassembled WGS sequence"/>
</dbReference>
<keyword evidence="5" id="KW-1185">Reference proteome</keyword>
<accession>A0ABN2JXT6</accession>
<keyword evidence="3" id="KW-0560">Oxidoreductase</keyword>
<reference evidence="4 5" key="1">
    <citation type="journal article" date="2019" name="Int. J. Syst. Evol. Microbiol.">
        <title>The Global Catalogue of Microorganisms (GCM) 10K type strain sequencing project: providing services to taxonomists for standard genome sequencing and annotation.</title>
        <authorList>
            <consortium name="The Broad Institute Genomics Platform"/>
            <consortium name="The Broad Institute Genome Sequencing Center for Infectious Disease"/>
            <person name="Wu L."/>
            <person name="Ma J."/>
        </authorList>
    </citation>
    <scope>NUCLEOTIDE SEQUENCE [LARGE SCALE GENOMIC DNA]</scope>
    <source>
        <strain evidence="4 5">JCM 13518</strain>
    </source>
</reference>
<evidence type="ECO:0000256" key="2">
    <source>
        <dbReference type="ARBA" id="ARBA00022573"/>
    </source>
</evidence>
<dbReference type="PANTHER" id="PTHR36925:SF1">
    <property type="entry name" value="COBALT-PRECORRIN-6A REDUCTASE"/>
    <property type="match status" value="1"/>
</dbReference>
<dbReference type="RefSeq" id="WP_344201782.1">
    <property type="nucleotide sequence ID" value="NZ_BAAAME010000004.1"/>
</dbReference>
<dbReference type="EMBL" id="BAAAME010000004">
    <property type="protein sequence ID" value="GAA1742935.1"/>
    <property type="molecule type" value="Genomic_DNA"/>
</dbReference>
<gene>
    <name evidence="4" type="ORF">GCM10009710_23790</name>
</gene>
<sequence>MTRGPHVLLLGGTGEARALARELQAAGIAFESSLAGRVARPQLPVGPVRIGGFGGVDGLRQHLRERGVTAVVDATHPFAVGMSCNAAAACAAEGVPLLRLARPGWSESPGAETWHWVDDHDAAARAAASLGERPFLTIGRQSLDRFVGPLASHAALARVVDPPDVALPERWTLLLSRGPYALEGELALIDQHGLDVVVTKDSGGSHTWPKMEAAAERGIPVVVVRRHDPAPEVPSVTDPAAVLPWLATRP</sequence>
<dbReference type="NCBIfam" id="NF005968">
    <property type="entry name" value="PRK08057.1-2"/>
    <property type="match status" value="1"/>
</dbReference>
<dbReference type="Pfam" id="PF02571">
    <property type="entry name" value="CbiJ"/>
    <property type="match status" value="1"/>
</dbReference>
<protein>
    <submittedName>
        <fullName evidence="4">Cobalt-precorrin-6A reductase</fullName>
    </submittedName>
</protein>
<evidence type="ECO:0000313" key="5">
    <source>
        <dbReference type="Proteomes" id="UP001501057"/>
    </source>
</evidence>
<proteinExistence type="predicted"/>
<organism evidence="4 5">
    <name type="scientific">Aeromicrobium alkaliterrae</name>
    <dbReference type="NCBI Taxonomy" id="302168"/>
    <lineage>
        <taxon>Bacteria</taxon>
        <taxon>Bacillati</taxon>
        <taxon>Actinomycetota</taxon>
        <taxon>Actinomycetes</taxon>
        <taxon>Propionibacteriales</taxon>
        <taxon>Nocardioidaceae</taxon>
        <taxon>Aeromicrobium</taxon>
    </lineage>
</organism>
<comment type="pathway">
    <text evidence="1">Cofactor biosynthesis; adenosylcobalamin biosynthesis.</text>
</comment>
<dbReference type="NCBIfam" id="TIGR00715">
    <property type="entry name" value="precor6x_red"/>
    <property type="match status" value="1"/>
</dbReference>
<dbReference type="PROSITE" id="PS51014">
    <property type="entry name" value="COBK_CBIJ"/>
    <property type="match status" value="1"/>
</dbReference>
<evidence type="ECO:0000256" key="1">
    <source>
        <dbReference type="ARBA" id="ARBA00004953"/>
    </source>
</evidence>
<dbReference type="InterPro" id="IPR003723">
    <property type="entry name" value="Precorrin-6x_reduct"/>
</dbReference>
<name>A0ABN2JXT6_9ACTN</name>
<dbReference type="PANTHER" id="PTHR36925">
    <property type="entry name" value="COBALT-PRECORRIN-6A REDUCTASE"/>
    <property type="match status" value="1"/>
</dbReference>
<evidence type="ECO:0000313" key="4">
    <source>
        <dbReference type="EMBL" id="GAA1742935.1"/>
    </source>
</evidence>
<comment type="caution">
    <text evidence="4">The sequence shown here is derived from an EMBL/GenBank/DDBJ whole genome shotgun (WGS) entry which is preliminary data.</text>
</comment>
<evidence type="ECO:0000256" key="3">
    <source>
        <dbReference type="ARBA" id="ARBA00023002"/>
    </source>
</evidence>
<keyword evidence="2" id="KW-0169">Cobalamin biosynthesis</keyword>